<sequence>MSDSEMEMSDRNGKDLFSESSKKSSSDLGSYIEATVKDSEEIGYVQGFIQMCKYALPSSGGMILRRVIDIMNFVVIGRLGDPTLVSGAGLGITTICVTTTSLGVGLAGGVETLSSQAFGSGNNYLAGRYYTRAQVVLTILFVPQAILLYFITPILISVGQPVRSAEIAGLFIKILIPGVWGYCQTELLRKFLGTQGAFYIVTNSQIFNLLLHPIWLYIFVSAFSLSVSGVAIATSITYFMNYLVPVIYVTFKKDSVRENSMHWINKDSFVGLWQYMKYAIPAMMLTALEYCAFEATTIIGGTIGESELAACVILFNVVAFVYMVPLGFCYAANTLVGNNLGAMNVKNVNIYRDLATYIAVGFSLVLGASMFVFRYQIANLFTQDQGIIDIVVAGMPLASLSTFGDYTQGITQGTIKAMGIQSYATVFALTGFWVIAIPLTALFTFKFHWGIYGAWGGLPIGLAFVGISYIFLVYRTDTTALAQKVSERIMKEAEGRGGNRFNTSKSVYSDSFLQD</sequence>
<dbReference type="Proteomes" id="UP001295684">
    <property type="component" value="Unassembled WGS sequence"/>
</dbReference>
<feature type="transmembrane region" description="Helical" evidence="7">
    <location>
        <begin position="230"/>
        <end position="251"/>
    </location>
</feature>
<evidence type="ECO:0000256" key="3">
    <source>
        <dbReference type="ARBA" id="ARBA00022692"/>
    </source>
</evidence>
<keyword evidence="3 7" id="KW-0812">Transmembrane</keyword>
<feature type="transmembrane region" description="Helical" evidence="7">
    <location>
        <begin position="135"/>
        <end position="155"/>
    </location>
</feature>
<protein>
    <submittedName>
        <fullName evidence="8">Uncharacterized protein</fullName>
    </submittedName>
</protein>
<dbReference type="Pfam" id="PF01554">
    <property type="entry name" value="MatE"/>
    <property type="match status" value="2"/>
</dbReference>
<evidence type="ECO:0000256" key="6">
    <source>
        <dbReference type="SAM" id="MobiDB-lite"/>
    </source>
</evidence>
<feature type="compositionally biased region" description="Basic and acidic residues" evidence="6">
    <location>
        <begin position="8"/>
        <end position="25"/>
    </location>
</feature>
<evidence type="ECO:0000256" key="1">
    <source>
        <dbReference type="ARBA" id="ARBA00004141"/>
    </source>
</evidence>
<evidence type="ECO:0000256" key="4">
    <source>
        <dbReference type="ARBA" id="ARBA00022989"/>
    </source>
</evidence>
<evidence type="ECO:0000313" key="8">
    <source>
        <dbReference type="EMBL" id="CAI2365570.1"/>
    </source>
</evidence>
<feature type="transmembrane region" description="Helical" evidence="7">
    <location>
        <begin position="423"/>
        <end position="445"/>
    </location>
</feature>
<dbReference type="EMBL" id="CAMPGE010006692">
    <property type="protein sequence ID" value="CAI2365570.1"/>
    <property type="molecule type" value="Genomic_DNA"/>
</dbReference>
<feature type="transmembrane region" description="Helical" evidence="7">
    <location>
        <begin position="451"/>
        <end position="474"/>
    </location>
</feature>
<feature type="transmembrane region" description="Helical" evidence="7">
    <location>
        <begin position="167"/>
        <end position="185"/>
    </location>
</feature>
<reference evidence="8" key="1">
    <citation type="submission" date="2023-07" db="EMBL/GenBank/DDBJ databases">
        <authorList>
            <consortium name="AG Swart"/>
            <person name="Singh M."/>
            <person name="Singh A."/>
            <person name="Seah K."/>
            <person name="Emmerich C."/>
        </authorList>
    </citation>
    <scope>NUCLEOTIDE SEQUENCE</scope>
    <source>
        <strain evidence="8">DP1</strain>
    </source>
</reference>
<dbReference type="GO" id="GO:0016020">
    <property type="term" value="C:membrane"/>
    <property type="evidence" value="ECO:0007669"/>
    <property type="project" value="UniProtKB-SubCell"/>
</dbReference>
<dbReference type="PANTHER" id="PTHR11206">
    <property type="entry name" value="MULTIDRUG RESISTANCE PROTEIN"/>
    <property type="match status" value="1"/>
</dbReference>
<dbReference type="NCBIfam" id="TIGR00797">
    <property type="entry name" value="matE"/>
    <property type="match status" value="1"/>
</dbReference>
<evidence type="ECO:0000256" key="7">
    <source>
        <dbReference type="SAM" id="Phobius"/>
    </source>
</evidence>
<dbReference type="InterPro" id="IPR045069">
    <property type="entry name" value="MATE_euk"/>
</dbReference>
<dbReference type="GO" id="GO:1990961">
    <property type="term" value="P:xenobiotic detoxification by transmembrane export across the plasma membrane"/>
    <property type="evidence" value="ECO:0007669"/>
    <property type="project" value="InterPro"/>
</dbReference>
<comment type="similarity">
    <text evidence="2">Belongs to the multi antimicrobial extrusion (MATE) (TC 2.A.66.1) family.</text>
</comment>
<dbReference type="CDD" id="cd13132">
    <property type="entry name" value="MATE_eukaryotic"/>
    <property type="match status" value="1"/>
</dbReference>
<feature type="region of interest" description="Disordered" evidence="6">
    <location>
        <begin position="1"/>
        <end position="25"/>
    </location>
</feature>
<keyword evidence="9" id="KW-1185">Reference proteome</keyword>
<evidence type="ECO:0000256" key="5">
    <source>
        <dbReference type="ARBA" id="ARBA00023136"/>
    </source>
</evidence>
<dbReference type="GO" id="GO:0042910">
    <property type="term" value="F:xenobiotic transmembrane transporter activity"/>
    <property type="evidence" value="ECO:0007669"/>
    <property type="project" value="InterPro"/>
</dbReference>
<proteinExistence type="inferred from homology"/>
<evidence type="ECO:0000256" key="2">
    <source>
        <dbReference type="ARBA" id="ARBA00010199"/>
    </source>
</evidence>
<comment type="subcellular location">
    <subcellularLocation>
        <location evidence="1">Membrane</location>
        <topology evidence="1">Multi-pass membrane protein</topology>
    </subcellularLocation>
</comment>
<keyword evidence="4 7" id="KW-1133">Transmembrane helix</keyword>
<feature type="transmembrane region" description="Helical" evidence="7">
    <location>
        <begin position="354"/>
        <end position="373"/>
    </location>
</feature>
<evidence type="ECO:0000313" key="9">
    <source>
        <dbReference type="Proteomes" id="UP001295684"/>
    </source>
</evidence>
<dbReference type="AlphaFoldDB" id="A0AAD1X967"/>
<gene>
    <name evidence="8" type="ORF">ECRASSUSDP1_LOCUS6888</name>
</gene>
<accession>A0AAD1X967</accession>
<keyword evidence="5 7" id="KW-0472">Membrane</keyword>
<feature type="transmembrane region" description="Helical" evidence="7">
    <location>
        <begin position="308"/>
        <end position="334"/>
    </location>
</feature>
<name>A0AAD1X967_EUPCR</name>
<dbReference type="GO" id="GO:0015297">
    <property type="term" value="F:antiporter activity"/>
    <property type="evidence" value="ECO:0007669"/>
    <property type="project" value="InterPro"/>
</dbReference>
<organism evidence="8 9">
    <name type="scientific">Euplotes crassus</name>
    <dbReference type="NCBI Taxonomy" id="5936"/>
    <lineage>
        <taxon>Eukaryota</taxon>
        <taxon>Sar</taxon>
        <taxon>Alveolata</taxon>
        <taxon>Ciliophora</taxon>
        <taxon>Intramacronucleata</taxon>
        <taxon>Spirotrichea</taxon>
        <taxon>Hypotrichia</taxon>
        <taxon>Euplotida</taxon>
        <taxon>Euplotidae</taxon>
        <taxon>Moneuplotes</taxon>
    </lineage>
</organism>
<dbReference type="InterPro" id="IPR002528">
    <property type="entry name" value="MATE_fam"/>
</dbReference>
<feature type="transmembrane region" description="Helical" evidence="7">
    <location>
        <begin position="197"/>
        <end position="218"/>
    </location>
</feature>
<comment type="caution">
    <text evidence="8">The sequence shown here is derived from an EMBL/GenBank/DDBJ whole genome shotgun (WGS) entry which is preliminary data.</text>
</comment>